<protein>
    <recommendedName>
        <fullName evidence="4">DUF5667 domain-containing protein</fullName>
    </recommendedName>
</protein>
<evidence type="ECO:0000313" key="6">
    <source>
        <dbReference type="Proteomes" id="UP000228561"/>
    </source>
</evidence>
<organism evidence="5 6">
    <name type="scientific">Candidatus Tagabacteria bacterium CG03_land_8_20_14_0_80_41_22</name>
    <dbReference type="NCBI Taxonomy" id="1975020"/>
    <lineage>
        <taxon>Bacteria</taxon>
        <taxon>Candidatus Tagaibacteriota</taxon>
    </lineage>
</organism>
<feature type="non-terminal residue" evidence="5">
    <location>
        <position position="215"/>
    </location>
</feature>
<feature type="chain" id="PRO_5014895658" description="DUF5667 domain-containing protein" evidence="3">
    <location>
        <begin position="26"/>
        <end position="215"/>
    </location>
</feature>
<keyword evidence="3" id="KW-0732">Signal</keyword>
<proteinExistence type="predicted"/>
<feature type="region of interest" description="Disordered" evidence="2">
    <location>
        <begin position="182"/>
        <end position="215"/>
    </location>
</feature>
<comment type="caution">
    <text evidence="5">The sequence shown here is derived from an EMBL/GenBank/DDBJ whole genome shotgun (WGS) entry which is preliminary data.</text>
</comment>
<evidence type="ECO:0000256" key="3">
    <source>
        <dbReference type="SAM" id="SignalP"/>
    </source>
</evidence>
<gene>
    <name evidence="5" type="ORF">COS58_01515</name>
</gene>
<feature type="compositionally biased region" description="Polar residues" evidence="2">
    <location>
        <begin position="200"/>
        <end position="215"/>
    </location>
</feature>
<evidence type="ECO:0000313" key="5">
    <source>
        <dbReference type="EMBL" id="PIU99548.1"/>
    </source>
</evidence>
<evidence type="ECO:0000256" key="1">
    <source>
        <dbReference type="SAM" id="Coils"/>
    </source>
</evidence>
<evidence type="ECO:0000259" key="4">
    <source>
        <dbReference type="Pfam" id="PF18915"/>
    </source>
</evidence>
<reference evidence="6" key="1">
    <citation type="submission" date="2017-09" db="EMBL/GenBank/DDBJ databases">
        <title>Depth-based differentiation of microbial function through sediment-hosted aquifers and enrichment of novel symbionts in the deep terrestrial subsurface.</title>
        <authorList>
            <person name="Probst A.J."/>
            <person name="Ladd B."/>
            <person name="Jarett J.K."/>
            <person name="Geller-Mcgrath D.E."/>
            <person name="Sieber C.M.K."/>
            <person name="Emerson J.B."/>
            <person name="Anantharaman K."/>
            <person name="Thomas B.C."/>
            <person name="Malmstrom R."/>
            <person name="Stieglmeier M."/>
            <person name="Klingl A."/>
            <person name="Woyke T."/>
            <person name="Ryan C.M."/>
            <person name="Banfield J.F."/>
        </authorList>
    </citation>
    <scope>NUCLEOTIDE SEQUENCE [LARGE SCALE GENOMIC DNA]</scope>
</reference>
<keyword evidence="1" id="KW-0175">Coiled coil</keyword>
<evidence type="ECO:0000256" key="2">
    <source>
        <dbReference type="SAM" id="MobiDB-lite"/>
    </source>
</evidence>
<name>A0A2M7B8Y8_9BACT</name>
<feature type="coiled-coil region" evidence="1">
    <location>
        <begin position="56"/>
        <end position="109"/>
    </location>
</feature>
<feature type="domain" description="DUF5667" evidence="4">
    <location>
        <begin position="30"/>
        <end position="140"/>
    </location>
</feature>
<dbReference type="EMBL" id="PEVG01000018">
    <property type="protein sequence ID" value="PIU99548.1"/>
    <property type="molecule type" value="Genomic_DNA"/>
</dbReference>
<feature type="signal peptide" evidence="3">
    <location>
        <begin position="1"/>
        <end position="25"/>
    </location>
</feature>
<dbReference type="AlphaFoldDB" id="A0A2M7B8Y8"/>
<dbReference type="Pfam" id="PF18915">
    <property type="entry name" value="DUF5667"/>
    <property type="match status" value="1"/>
</dbReference>
<dbReference type="InterPro" id="IPR043725">
    <property type="entry name" value="DUF5667"/>
</dbReference>
<dbReference type="Proteomes" id="UP000228561">
    <property type="component" value="Unassembled WGS sequence"/>
</dbReference>
<accession>A0A2M7B8Y8</accession>
<sequence length="215" mass="23383">MKKSAIAISFLVLMAIFASPVSASAAAKAGIKPGSFFYFFDTAFEKIGLFFTFNPEKKAQKAMEYAEEKLAEAEAAANENKPEAVATAMANYQNDVSFATNESKTIEDKIKAENLLSIIADNTSKHQEVLAEVLNKVPDEAKEAIIKAIEVSKKGQEEAMKQIAELKGEVEQLKQAVAELKAKDENQTKTIEELGKQKSENVSVPVKSSTSQSPT</sequence>
<feature type="compositionally biased region" description="Basic and acidic residues" evidence="2">
    <location>
        <begin position="182"/>
        <end position="199"/>
    </location>
</feature>